<evidence type="ECO:0000313" key="3">
    <source>
        <dbReference type="EMBL" id="MCQ4629389.1"/>
    </source>
</evidence>
<comment type="caution">
    <text evidence="3">The sequence shown here is derived from an EMBL/GenBank/DDBJ whole genome shotgun (WGS) entry which is preliminary data.</text>
</comment>
<feature type="coiled-coil region" evidence="1">
    <location>
        <begin position="534"/>
        <end position="610"/>
    </location>
</feature>
<sequence>MNGDAKTTIEDLFDLKGADREAKAYAFLYAAFRRTEISANPVRDALDCLIPFIVPYTNQIAGKQITSAGIKSYLSESFGFEIPLYAVDQLVEALQQQNYVEYRRTVKAHFACAHESTFDAVKSEIETDFDDIISQLTAYAQSVGFTMNPSSGSWGDALISFLRIRTEKSAPRIVKVKNVLLDPSSIEMAIVGGFIQHLHDNTEDIHFSKILNIFMGVLIEDFISSVTAIGQIDLEKPVTVFYDTAVLMRQLGCSGKILRSATEELTRYLQDLGFQIRYFSGNEAEVSGIIDTIVHIKDTGGELEGETAAAIAAGDVGTSDLRLLQNAFQERLAASNIFPAGDLEQNALENARFQIDERGFAEFLFRSSTAAGKPYGVQNRQNDAGFLASVMRLRRGSRARDLADCGYVFATPNKFLAVQSRRYLIDQHAIGYGTFPPFIALGQLATIAWLLKDQTIPPEKAGRELLTNCFAAVRPDAEWFGYFREGMEKVTGALDDFTSQGKNALTMQAARRIAQEESFGNSSIVRQLNMAEILSRAEQEHARLDAERIAAAEAEQLRNDLDRAKLISDSETEIERLKASADVEMREAVRKAIEENTARLSAEAEEARKAALLARAGQIVTGLKIAVLTSLILAVLYNVYLLSVNAPASGTTLSLTVILALMNIPAFADLLKFPFMERGTEALRHWLAKRMGN</sequence>
<reference evidence="3" key="1">
    <citation type="submission" date="2021-07" db="EMBL/GenBank/DDBJ databases">
        <title>Shinella sp. nov., a novel member of the genus Shinella from water.</title>
        <authorList>
            <person name="Deng Y."/>
        </authorList>
    </citation>
    <scope>NUCLEOTIDE SEQUENCE</scope>
    <source>
        <strain evidence="3">CPCC 100929</strain>
    </source>
</reference>
<dbReference type="Proteomes" id="UP000996601">
    <property type="component" value="Unassembled WGS sequence"/>
</dbReference>
<evidence type="ECO:0000256" key="2">
    <source>
        <dbReference type="SAM" id="Phobius"/>
    </source>
</evidence>
<keyword evidence="2" id="KW-1133">Transmembrane helix</keyword>
<evidence type="ECO:0000256" key="1">
    <source>
        <dbReference type="SAM" id="Coils"/>
    </source>
</evidence>
<dbReference type="EMBL" id="WHSB02000002">
    <property type="protein sequence ID" value="MCQ4629389.1"/>
    <property type="molecule type" value="Genomic_DNA"/>
</dbReference>
<name>A0ABT1R2I9_9HYPH</name>
<protein>
    <submittedName>
        <fullName evidence="3">Uncharacterized protein</fullName>
    </submittedName>
</protein>
<proteinExistence type="predicted"/>
<keyword evidence="2" id="KW-0812">Transmembrane</keyword>
<feature type="transmembrane region" description="Helical" evidence="2">
    <location>
        <begin position="619"/>
        <end position="640"/>
    </location>
</feature>
<keyword evidence="4" id="KW-1185">Reference proteome</keyword>
<feature type="transmembrane region" description="Helical" evidence="2">
    <location>
        <begin position="652"/>
        <end position="671"/>
    </location>
</feature>
<keyword evidence="1" id="KW-0175">Coiled coil</keyword>
<gene>
    <name evidence="3" type="ORF">GB927_005030</name>
</gene>
<accession>A0ABT1R2I9</accession>
<organism evidence="3 4">
    <name type="scientific">Shinella lacus</name>
    <dbReference type="NCBI Taxonomy" id="2654216"/>
    <lineage>
        <taxon>Bacteria</taxon>
        <taxon>Pseudomonadati</taxon>
        <taxon>Pseudomonadota</taxon>
        <taxon>Alphaproteobacteria</taxon>
        <taxon>Hyphomicrobiales</taxon>
        <taxon>Rhizobiaceae</taxon>
        <taxon>Shinella</taxon>
    </lineage>
</organism>
<dbReference type="RefSeq" id="WP_256115543.1">
    <property type="nucleotide sequence ID" value="NZ_WHSB02000002.1"/>
</dbReference>
<keyword evidence="2" id="KW-0472">Membrane</keyword>
<evidence type="ECO:0000313" key="4">
    <source>
        <dbReference type="Proteomes" id="UP000996601"/>
    </source>
</evidence>